<evidence type="ECO:0000259" key="1">
    <source>
        <dbReference type="Pfam" id="PF00534"/>
    </source>
</evidence>
<dbReference type="RefSeq" id="WP_284207365.1">
    <property type="nucleotide sequence ID" value="NZ_BSSU01000007.1"/>
</dbReference>
<comment type="caution">
    <text evidence="2">The sequence shown here is derived from an EMBL/GenBank/DDBJ whole genome shotgun (WGS) entry which is preliminary data.</text>
</comment>
<proteinExistence type="predicted"/>
<sequence>MTDKEVQKPVRVLHILVTLNLGGAESRMMDLYRNQDRTVLTNDFAIMTDETCHFTDEVISTGGVIHVLTNPRKSLIKHITDLYQLLKRVPKYDAIHAHTSFHAGLCLMVAFFAGTRARVSHARNVSTSAPSAFTSLMLFAGRSLINVFATKRFAISKAAGQYLYGDAAFTVVPNAFNYQSISHKEDLIDDKAQVLGADGGVHIVAVARFYPVKNHHFMIDILKAMADQRDDVYLHLIGDGELKGDIEAKVDGLGLSEHVRFWGKRNDVYQLLPYFDAMLMPSFTEGLGVAALEAQKAGLPCLVSDSLPEEVDIELGLCIRLSLDEPASVWAEQCLSLLDIPVPSKSVLDEKFSARGFSLSFSEQQFYKAYRCDG</sequence>
<protein>
    <submittedName>
        <fullName evidence="2">Glycosyltransferase EpsF</fullName>
    </submittedName>
</protein>
<dbReference type="PANTHER" id="PTHR12526">
    <property type="entry name" value="GLYCOSYLTRANSFERASE"/>
    <property type="match status" value="1"/>
</dbReference>
<accession>A0ABQ6H1F2</accession>
<evidence type="ECO:0000313" key="2">
    <source>
        <dbReference type="EMBL" id="GLX82016.1"/>
    </source>
</evidence>
<name>A0ABQ6H1F2_9GAMM</name>
<dbReference type="Gene3D" id="3.40.50.2000">
    <property type="entry name" value="Glycogen Phosphorylase B"/>
    <property type="match status" value="2"/>
</dbReference>
<dbReference type="SUPFAM" id="SSF53756">
    <property type="entry name" value="UDP-Glycosyltransferase/glycogen phosphorylase"/>
    <property type="match status" value="1"/>
</dbReference>
<dbReference type="InterPro" id="IPR001296">
    <property type="entry name" value="Glyco_trans_1"/>
</dbReference>
<gene>
    <name evidence="2" type="primary">epsF_2</name>
    <name evidence="2" type="ORF">theurythT_14680</name>
</gene>
<feature type="domain" description="Glycosyl transferase family 1" evidence="1">
    <location>
        <begin position="198"/>
        <end position="306"/>
    </location>
</feature>
<dbReference type="Pfam" id="PF00534">
    <property type="entry name" value="Glycos_transf_1"/>
    <property type="match status" value="1"/>
</dbReference>
<dbReference type="EMBL" id="BSSU01000007">
    <property type="protein sequence ID" value="GLX82016.1"/>
    <property type="molecule type" value="Genomic_DNA"/>
</dbReference>
<organism evidence="2 3">
    <name type="scientific">Thalassotalea eurytherma</name>
    <dbReference type="NCBI Taxonomy" id="1144278"/>
    <lineage>
        <taxon>Bacteria</taxon>
        <taxon>Pseudomonadati</taxon>
        <taxon>Pseudomonadota</taxon>
        <taxon>Gammaproteobacteria</taxon>
        <taxon>Alteromonadales</taxon>
        <taxon>Colwelliaceae</taxon>
        <taxon>Thalassotalea</taxon>
    </lineage>
</organism>
<reference evidence="2 3" key="1">
    <citation type="submission" date="2023-03" db="EMBL/GenBank/DDBJ databases">
        <title>Draft genome sequence of Thalassotalea eurytherma JCM 18482T.</title>
        <authorList>
            <person name="Sawabe T."/>
        </authorList>
    </citation>
    <scope>NUCLEOTIDE SEQUENCE [LARGE SCALE GENOMIC DNA]</scope>
    <source>
        <strain evidence="2 3">JCM 18482</strain>
    </source>
</reference>
<evidence type="ECO:0000313" key="3">
    <source>
        <dbReference type="Proteomes" id="UP001157133"/>
    </source>
</evidence>
<dbReference type="Proteomes" id="UP001157133">
    <property type="component" value="Unassembled WGS sequence"/>
</dbReference>
<keyword evidence="3" id="KW-1185">Reference proteome</keyword>